<feature type="region of interest" description="Disordered" evidence="1">
    <location>
        <begin position="43"/>
        <end position="74"/>
    </location>
</feature>
<proteinExistence type="predicted"/>
<evidence type="ECO:0000256" key="1">
    <source>
        <dbReference type="SAM" id="MobiDB-lite"/>
    </source>
</evidence>
<gene>
    <name evidence="2" type="ORF">WN55_08610</name>
</gene>
<accession>A0A154PT05</accession>
<name>A0A154PT05_DUFNO</name>
<sequence length="134" mass="15545">MGLDTMTPGYMVREELKRRKMKLRAEKRAWVYEERVREGKGDLCGKMSKRDRGESEKWTGEIGMGKGEEFLEGGGERARERRRGRYWLGAEENRCRVCKGEEADWEHVLSMCEGKEREGDGIGEKVRRVLDAEG</sequence>
<dbReference type="AlphaFoldDB" id="A0A154PT05"/>
<dbReference type="Proteomes" id="UP000076502">
    <property type="component" value="Unassembled WGS sequence"/>
</dbReference>
<feature type="compositionally biased region" description="Basic and acidic residues" evidence="1">
    <location>
        <begin position="43"/>
        <end position="59"/>
    </location>
</feature>
<evidence type="ECO:0000313" key="3">
    <source>
        <dbReference type="Proteomes" id="UP000076502"/>
    </source>
</evidence>
<organism evidence="2 3">
    <name type="scientific">Dufourea novaeangliae</name>
    <name type="common">Sweat bee</name>
    <dbReference type="NCBI Taxonomy" id="178035"/>
    <lineage>
        <taxon>Eukaryota</taxon>
        <taxon>Metazoa</taxon>
        <taxon>Ecdysozoa</taxon>
        <taxon>Arthropoda</taxon>
        <taxon>Hexapoda</taxon>
        <taxon>Insecta</taxon>
        <taxon>Pterygota</taxon>
        <taxon>Neoptera</taxon>
        <taxon>Endopterygota</taxon>
        <taxon>Hymenoptera</taxon>
        <taxon>Apocrita</taxon>
        <taxon>Aculeata</taxon>
        <taxon>Apoidea</taxon>
        <taxon>Anthophila</taxon>
        <taxon>Halictidae</taxon>
        <taxon>Rophitinae</taxon>
        <taxon>Dufourea</taxon>
    </lineage>
</organism>
<dbReference type="EMBL" id="KQ435194">
    <property type="protein sequence ID" value="KZC15046.1"/>
    <property type="molecule type" value="Genomic_DNA"/>
</dbReference>
<keyword evidence="3" id="KW-1185">Reference proteome</keyword>
<protein>
    <submittedName>
        <fullName evidence="2">Uncharacterized protein</fullName>
    </submittedName>
</protein>
<reference evidence="2 3" key="1">
    <citation type="submission" date="2015-07" db="EMBL/GenBank/DDBJ databases">
        <title>The genome of Dufourea novaeangliae.</title>
        <authorList>
            <person name="Pan H."/>
            <person name="Kapheim K."/>
        </authorList>
    </citation>
    <scope>NUCLEOTIDE SEQUENCE [LARGE SCALE GENOMIC DNA]</scope>
    <source>
        <strain evidence="2">0120121106</strain>
        <tissue evidence="2">Whole body</tissue>
    </source>
</reference>
<evidence type="ECO:0000313" key="2">
    <source>
        <dbReference type="EMBL" id="KZC15046.1"/>
    </source>
</evidence>